<comment type="caution">
    <text evidence="4">The sequence shown here is derived from an EMBL/GenBank/DDBJ whole genome shotgun (WGS) entry which is preliminary data.</text>
</comment>
<feature type="chain" id="PRO_5026002473" evidence="2">
    <location>
        <begin position="28"/>
        <end position="800"/>
    </location>
</feature>
<dbReference type="InterPro" id="IPR001119">
    <property type="entry name" value="SLH_dom"/>
</dbReference>
<evidence type="ECO:0000313" key="5">
    <source>
        <dbReference type="Proteomes" id="UP000429811"/>
    </source>
</evidence>
<accession>A0A6I2REP7</accession>
<evidence type="ECO:0000256" key="2">
    <source>
        <dbReference type="SAM" id="SignalP"/>
    </source>
</evidence>
<dbReference type="EMBL" id="WKPO01000004">
    <property type="protein sequence ID" value="MSB48040.1"/>
    <property type="molecule type" value="Genomic_DNA"/>
</dbReference>
<evidence type="ECO:0000259" key="3">
    <source>
        <dbReference type="PROSITE" id="PS51272"/>
    </source>
</evidence>
<dbReference type="PROSITE" id="PS51272">
    <property type="entry name" value="SLH"/>
    <property type="match status" value="2"/>
</dbReference>
<dbReference type="RefSeq" id="WP_154250280.1">
    <property type="nucleotide sequence ID" value="NZ_WKPO01000004.1"/>
</dbReference>
<sequence>MRLKRLISCLLSAALLAGLLVFPPASASGSGGFSDISDSTVADAAEMLRLLGVVDGTGGGAFNPGGTLSRAEFCKMTVEIMGRGAEEPAQRNRTIFTDVGPTYWARGYVNLASSITIGGTAGENGGTTGGTRLIMGVGDGTFRPNQAITYGEAVTILMRVLGYGSADVATGSNWYDGYVAVAQSSGLADGLSLGGAATLTRGQAAILFYNLLFTEPKDSDQVYLTTLGGSLEDNVVVLSTDATADDGTTGSVLTTSGTYKTDRVSFPGELNGTRGQLVLDKNKKLLAVLPEEGSTFRSVTVMGSPEANAIPVLGDETISVTLETPVYTSDEQAASTYEKIWTSLRSGASLRLCFNSSGKLEYIYMPSKTASVSDDNVLVAKNKPTGSNNPFASLSGGKTPAQIYKNGIPAELSDLRQYDVGTYDKSSDTLFVSDLKLSGLYENAYPNAAAPSTVTVMGAELTVLPSAQADLAAFKVGDKVTLLLTTTGQVAGAVSPDVAKSNAVGVATVDGTKATIELLDGILTLEGQTTYSGAAAAKLNGCLVTVSSYKRDYLTLSKVNGKGASTALNLTTNRMGTKELSAGARFFEQVSNGRLVEIDRSDITITSIPANKITYVGYDWAGRVDKLVLNDVTGDRYDYGIIHYQPAGYQETPGNPNGNGEYKNGEISVTNGSFPKGMTPYVVGSVDGAKTNRMGGVAGSLDQLDGQNRMAAFMPLNEAKGIRRAQFDTDAMLLTTNSMVIPISDAVECYNKTTGDWFKPGEDGDHKATLNLALAFSDDITVYYDRSPEEGGKVRIVVVE</sequence>
<feature type="signal peptide" evidence="2">
    <location>
        <begin position="1"/>
        <end position="27"/>
    </location>
</feature>
<protein>
    <submittedName>
        <fullName evidence="4">S-layer homology domain-containing protein</fullName>
    </submittedName>
</protein>
<dbReference type="Pfam" id="PF00395">
    <property type="entry name" value="SLH"/>
    <property type="match status" value="2"/>
</dbReference>
<dbReference type="AlphaFoldDB" id="A0A6I2REP7"/>
<feature type="domain" description="SLH" evidence="3">
    <location>
        <begin position="28"/>
        <end position="91"/>
    </location>
</feature>
<proteinExistence type="predicted"/>
<gene>
    <name evidence="4" type="ORF">GKE90_04890</name>
</gene>
<feature type="domain" description="SLH" evidence="3">
    <location>
        <begin position="92"/>
        <end position="171"/>
    </location>
</feature>
<name>A0A6I2REP7_FLAPL</name>
<keyword evidence="2" id="KW-0732">Signal</keyword>
<organism evidence="4 5">
    <name type="scientific">Flavonifractor plautii</name>
    <name type="common">Fusobacterium plautii</name>
    <dbReference type="NCBI Taxonomy" id="292800"/>
    <lineage>
        <taxon>Bacteria</taxon>
        <taxon>Bacillati</taxon>
        <taxon>Bacillota</taxon>
        <taxon>Clostridia</taxon>
        <taxon>Eubacteriales</taxon>
        <taxon>Oscillospiraceae</taxon>
        <taxon>Flavonifractor</taxon>
    </lineage>
</organism>
<dbReference type="Proteomes" id="UP000429811">
    <property type="component" value="Unassembled WGS sequence"/>
</dbReference>
<evidence type="ECO:0000313" key="4">
    <source>
        <dbReference type="EMBL" id="MSB48040.1"/>
    </source>
</evidence>
<keyword evidence="1" id="KW-0677">Repeat</keyword>
<reference evidence="4 5" key="1">
    <citation type="journal article" date="2019" name="Nat. Med.">
        <title>A library of human gut bacterial isolates paired with longitudinal multiomics data enables mechanistic microbiome research.</title>
        <authorList>
            <person name="Poyet M."/>
            <person name="Groussin M."/>
            <person name="Gibbons S.M."/>
            <person name="Avila-Pacheco J."/>
            <person name="Jiang X."/>
            <person name="Kearney S.M."/>
            <person name="Perrotta A.R."/>
            <person name="Berdy B."/>
            <person name="Zhao S."/>
            <person name="Lieberman T.D."/>
            <person name="Swanson P.K."/>
            <person name="Smith M."/>
            <person name="Roesemann S."/>
            <person name="Alexander J.E."/>
            <person name="Rich S.A."/>
            <person name="Livny J."/>
            <person name="Vlamakis H."/>
            <person name="Clish C."/>
            <person name="Bullock K."/>
            <person name="Deik A."/>
            <person name="Scott J."/>
            <person name="Pierce K.A."/>
            <person name="Xavier R.J."/>
            <person name="Alm E.J."/>
        </authorList>
    </citation>
    <scope>NUCLEOTIDE SEQUENCE [LARGE SCALE GENOMIC DNA]</scope>
    <source>
        <strain evidence="4 5">BIOML-A5</strain>
    </source>
</reference>
<evidence type="ECO:0000256" key="1">
    <source>
        <dbReference type="ARBA" id="ARBA00022737"/>
    </source>
</evidence>